<dbReference type="Gene3D" id="3.40.50.1820">
    <property type="entry name" value="alpha/beta hydrolase"/>
    <property type="match status" value="1"/>
</dbReference>
<dbReference type="PROSITE" id="PS50056">
    <property type="entry name" value="TYR_PHOSPHATASE_2"/>
    <property type="match status" value="1"/>
</dbReference>
<evidence type="ECO:0000256" key="1">
    <source>
        <dbReference type="ARBA" id="ARBA00022801"/>
    </source>
</evidence>
<dbReference type="InterPro" id="IPR000073">
    <property type="entry name" value="AB_hydrolase_1"/>
</dbReference>
<dbReference type="InterPro" id="IPR029021">
    <property type="entry name" value="Prot-tyrosine_phosphatase-like"/>
</dbReference>
<organism evidence="5 6">
    <name type="scientific">Candida metapsilosis</name>
    <dbReference type="NCBI Taxonomy" id="273372"/>
    <lineage>
        <taxon>Eukaryota</taxon>
        <taxon>Fungi</taxon>
        <taxon>Dikarya</taxon>
        <taxon>Ascomycota</taxon>
        <taxon>Saccharomycotina</taxon>
        <taxon>Pichiomycetes</taxon>
        <taxon>Debaryomycetaceae</taxon>
        <taxon>Candida/Lodderomyces clade</taxon>
        <taxon>Candida</taxon>
    </lineage>
</organism>
<protein>
    <submittedName>
        <fullName evidence="5">Uncharacterized protein</fullName>
    </submittedName>
</protein>
<dbReference type="InterPro" id="IPR000340">
    <property type="entry name" value="Dual-sp_phosphatase_cat-dom"/>
</dbReference>
<feature type="domain" description="Tyrosine specific protein phosphatases" evidence="4">
    <location>
        <begin position="569"/>
        <end position="628"/>
    </location>
</feature>
<dbReference type="InterPro" id="IPR051029">
    <property type="entry name" value="mRNA_Capping_Enz/RNA_Phosphat"/>
</dbReference>
<comment type="caution">
    <text evidence="5">The sequence shown here is derived from an EMBL/GenBank/DDBJ whole genome shotgun (WGS) entry which is preliminary data.</text>
</comment>
<dbReference type="RefSeq" id="XP_067550803.1">
    <property type="nucleotide sequence ID" value="XM_067695179.1"/>
</dbReference>
<evidence type="ECO:0000259" key="3">
    <source>
        <dbReference type="PROSITE" id="PS50054"/>
    </source>
</evidence>
<dbReference type="AlphaFoldDB" id="A0A8H8DDP2"/>
<dbReference type="GO" id="GO:0006370">
    <property type="term" value="P:7-methylguanosine mRNA capping"/>
    <property type="evidence" value="ECO:0007669"/>
    <property type="project" value="TreeGrafter"/>
</dbReference>
<dbReference type="PANTHER" id="PTHR10367:SF25">
    <property type="entry name" value="DUAL SPECIFICITY PHOSPHATASE CATALYTIC DOMAIN PROTEIN (AFU_ORTHOLOGUE AFUA_1G03540)"/>
    <property type="match status" value="1"/>
</dbReference>
<keyword evidence="2" id="KW-0904">Protein phosphatase</keyword>
<dbReference type="Proteomes" id="UP000669133">
    <property type="component" value="Unassembled WGS sequence"/>
</dbReference>
<dbReference type="Pfam" id="PF00561">
    <property type="entry name" value="Abhydrolase_1"/>
    <property type="match status" value="1"/>
</dbReference>
<dbReference type="PANTHER" id="PTHR10367">
    <property type="entry name" value="MRNA-CAPPING ENZYME"/>
    <property type="match status" value="1"/>
</dbReference>
<dbReference type="InterPro" id="IPR000387">
    <property type="entry name" value="Tyr_Pase_dom"/>
</dbReference>
<dbReference type="GeneID" id="93649408"/>
<dbReference type="SUPFAM" id="SSF52799">
    <property type="entry name" value="(Phosphotyrosine protein) phosphatases II"/>
    <property type="match status" value="1"/>
</dbReference>
<keyword evidence="1" id="KW-0378">Hydrolase</keyword>
<reference evidence="5 6" key="1">
    <citation type="submission" date="2020-12" db="EMBL/GenBank/DDBJ databases">
        <title>Effect of drift, selection, and recombination on the evolution of hybrid genomes in Candida yeast pathogens.</title>
        <authorList>
            <person name="Mixao V."/>
            <person name="Ksiezopolska E."/>
            <person name="Saus E."/>
            <person name="Boekhout T."/>
            <person name="Gacser A."/>
            <person name="Gabaldon T."/>
        </authorList>
    </citation>
    <scope>NUCLEOTIDE SEQUENCE [LARGE SCALE GENOMIC DNA]</scope>
    <source>
        <strain evidence="5 6">BP57</strain>
    </source>
</reference>
<dbReference type="Gene3D" id="3.90.190.10">
    <property type="entry name" value="Protein tyrosine phosphatase superfamily"/>
    <property type="match status" value="1"/>
</dbReference>
<dbReference type="InterPro" id="IPR029058">
    <property type="entry name" value="AB_hydrolase_fold"/>
</dbReference>
<accession>A0A8H8DDP2</accession>
<sequence>MTSSSEEDVAETLAVTASSGFHAYTSGSKFSDKLSKLEVEQEEKTQTFIDKIREFLRIQLFGYPNHLESYILENEPNDCALIAKYRQTTDIDLSEVSELSINNLTLNTLHIPHPLESFMRNETHQQVSKDVLDKVNQELKESPILVFIHGLGGQMSQFEPLMGLLSQCAEILSLDLPGFGNSKASIKHHKSISNISEAEQQRISSSVSNMSWEDFSTENITNIVHAFIRQQVPEKRVILIGHSMGTHLAVNVAKKLPQHKVEGLILPSPPDVIDDSVPGSSDLEIGGLSWLFKLFVYLPFLFNLFRTWDRLPGLQSKSVRRQLPKNSSLYNRLRQFRWNLDIDSSTLLKYVRGFKKIKTSDFVVVINRFNDNKGDHHAYEKTLLVCGSEDHVTSVKHIYHIDNFLTTTFGRKISSALEVKDAGHSLLLAKPELTSGSILNHIETKLPQRLNLSPAWVLKIKALISGDKWGLKNEEKWLNLKPISDNIKRGNEISPLLGMKTLREGDSIHSPGVVEAGYYDQEKNVKGKLIAIIDISSDIPPYNPQTFKHVRYYKCATVSKVVPDQASIRRFINLVKEILDESKIEQPLIGVHCHYGFNRTGFLICCYLIEVLGWTVKEAVDAFKVAKPPGIKHPHFIDALYVRYDV</sequence>
<dbReference type="PROSITE" id="PS50054">
    <property type="entry name" value="TYR_PHOSPHATASE_DUAL"/>
    <property type="match status" value="1"/>
</dbReference>
<evidence type="ECO:0000313" key="6">
    <source>
        <dbReference type="Proteomes" id="UP000669133"/>
    </source>
</evidence>
<dbReference type="GO" id="GO:0004484">
    <property type="term" value="F:mRNA guanylyltransferase activity"/>
    <property type="evidence" value="ECO:0007669"/>
    <property type="project" value="TreeGrafter"/>
</dbReference>
<evidence type="ECO:0000313" key="5">
    <source>
        <dbReference type="EMBL" id="KAG5421687.1"/>
    </source>
</evidence>
<dbReference type="SUPFAM" id="SSF53474">
    <property type="entry name" value="alpha/beta-Hydrolases"/>
    <property type="match status" value="1"/>
</dbReference>
<dbReference type="SMART" id="SM00195">
    <property type="entry name" value="DSPc"/>
    <property type="match status" value="1"/>
</dbReference>
<evidence type="ECO:0000256" key="2">
    <source>
        <dbReference type="ARBA" id="ARBA00022912"/>
    </source>
</evidence>
<dbReference type="OrthoDB" id="428974at2759"/>
<evidence type="ECO:0000259" key="4">
    <source>
        <dbReference type="PROSITE" id="PS50056"/>
    </source>
</evidence>
<dbReference type="Pfam" id="PF00782">
    <property type="entry name" value="DSPc"/>
    <property type="match status" value="1"/>
</dbReference>
<dbReference type="PROSITE" id="PS00383">
    <property type="entry name" value="TYR_PHOSPHATASE_1"/>
    <property type="match status" value="1"/>
</dbReference>
<dbReference type="InterPro" id="IPR016130">
    <property type="entry name" value="Tyr_Pase_AS"/>
</dbReference>
<dbReference type="EMBL" id="JAEOAQ010000001">
    <property type="protein sequence ID" value="KAG5421687.1"/>
    <property type="molecule type" value="Genomic_DNA"/>
</dbReference>
<dbReference type="GO" id="GO:0004721">
    <property type="term" value="F:phosphoprotein phosphatase activity"/>
    <property type="evidence" value="ECO:0007669"/>
    <property type="project" value="UniProtKB-KW"/>
</dbReference>
<proteinExistence type="predicted"/>
<feature type="domain" description="Tyrosine-protein phosphatase" evidence="3">
    <location>
        <begin position="505"/>
        <end position="646"/>
    </location>
</feature>
<gene>
    <name evidence="5" type="ORF">I9W82_000779</name>
</gene>
<name>A0A8H8DDP2_9ASCO</name>
<keyword evidence="6" id="KW-1185">Reference proteome</keyword>
<dbReference type="InterPro" id="IPR020422">
    <property type="entry name" value="TYR_PHOSPHATASE_DUAL_dom"/>
</dbReference>